<dbReference type="Pfam" id="PF00102">
    <property type="entry name" value="Y_phosphatase"/>
    <property type="match status" value="1"/>
</dbReference>
<dbReference type="GO" id="GO:0004725">
    <property type="term" value="F:protein tyrosine phosphatase activity"/>
    <property type="evidence" value="ECO:0007669"/>
    <property type="project" value="InterPro"/>
</dbReference>
<reference evidence="5" key="1">
    <citation type="submission" date="2017-02" db="UniProtKB">
        <authorList>
            <consortium name="WormBaseParasite"/>
        </authorList>
    </citation>
    <scope>IDENTIFICATION</scope>
</reference>
<name>A0A0M3JYE0_ANISI</name>
<evidence type="ECO:0000313" key="3">
    <source>
        <dbReference type="EMBL" id="VDK48368.1"/>
    </source>
</evidence>
<dbReference type="Gene3D" id="3.90.190.10">
    <property type="entry name" value="Protein tyrosine phosphatase superfamily"/>
    <property type="match status" value="1"/>
</dbReference>
<dbReference type="InterPro" id="IPR000242">
    <property type="entry name" value="PTP_cat"/>
</dbReference>
<evidence type="ECO:0000313" key="5">
    <source>
        <dbReference type="WBParaSite" id="ASIM_0001345501-mRNA-1"/>
    </source>
</evidence>
<keyword evidence="4" id="KW-1185">Reference proteome</keyword>
<dbReference type="SMART" id="SM00194">
    <property type="entry name" value="PTPc"/>
    <property type="match status" value="1"/>
</dbReference>
<evidence type="ECO:0000313" key="4">
    <source>
        <dbReference type="Proteomes" id="UP000267096"/>
    </source>
</evidence>
<organism evidence="5">
    <name type="scientific">Anisakis simplex</name>
    <name type="common">Herring worm</name>
    <dbReference type="NCBI Taxonomy" id="6269"/>
    <lineage>
        <taxon>Eukaryota</taxon>
        <taxon>Metazoa</taxon>
        <taxon>Ecdysozoa</taxon>
        <taxon>Nematoda</taxon>
        <taxon>Chromadorea</taxon>
        <taxon>Rhabditida</taxon>
        <taxon>Spirurina</taxon>
        <taxon>Ascaridomorpha</taxon>
        <taxon>Ascaridoidea</taxon>
        <taxon>Anisakidae</taxon>
        <taxon>Anisakis</taxon>
        <taxon>Anisakis simplex complex</taxon>
    </lineage>
</organism>
<evidence type="ECO:0000259" key="1">
    <source>
        <dbReference type="PROSITE" id="PS50055"/>
    </source>
</evidence>
<dbReference type="AlphaFoldDB" id="A0A0M3JYE0"/>
<dbReference type="InterPro" id="IPR052782">
    <property type="entry name" value="Oocyte-zygote_transition_reg"/>
</dbReference>
<evidence type="ECO:0000259" key="2">
    <source>
        <dbReference type="PROSITE" id="PS50056"/>
    </source>
</evidence>
<dbReference type="WBParaSite" id="ASIM_0001345501-mRNA-1">
    <property type="protein sequence ID" value="ASIM_0001345501-mRNA-1"/>
    <property type="gene ID" value="ASIM_0001345501"/>
</dbReference>
<dbReference type="SMART" id="SM00404">
    <property type="entry name" value="PTPc_motif"/>
    <property type="match status" value="1"/>
</dbReference>
<reference evidence="3 4" key="2">
    <citation type="submission" date="2018-11" db="EMBL/GenBank/DDBJ databases">
        <authorList>
            <consortium name="Pathogen Informatics"/>
        </authorList>
    </citation>
    <scope>NUCLEOTIDE SEQUENCE [LARGE SCALE GENOMIC DNA]</scope>
</reference>
<dbReference type="CDD" id="cd00047">
    <property type="entry name" value="PTPc"/>
    <property type="match status" value="1"/>
</dbReference>
<dbReference type="InterPro" id="IPR003595">
    <property type="entry name" value="Tyr_Pase_cat"/>
</dbReference>
<dbReference type="InterPro" id="IPR016130">
    <property type="entry name" value="Tyr_Pase_AS"/>
</dbReference>
<sequence length="265" mass="30506">MDVLCLDESRVILKGRSKDNDYIHANWVVLPSSRKYICTQAPLDETAEDFWFMVYQEKVSVIIMLCDTIEAGEVKCMEYYPMKVGKEIKCGEMKIKNLKKDASIDTIVCFTISVQQGFVNHYKWPDWPDRGAPPNASPLLELLVKTRAMFKSGPVVVHCSAGIGRTGTFCAIDYATDRIDNNAPISIPDAIHLSMHAQLQVVKAIRKQRLHSVQTTMQYLYLYNCVIEYVSTKKAMQKQVDVRKFQRDYEKYLRKFNERNARVNS</sequence>
<dbReference type="Proteomes" id="UP000267096">
    <property type="component" value="Unassembled WGS sequence"/>
</dbReference>
<dbReference type="PANTHER" id="PTHR46163">
    <property type="entry name" value="TYROSINE-PROTEIN PHOSPHATASE-RELATED"/>
    <property type="match status" value="1"/>
</dbReference>
<dbReference type="OrthoDB" id="6058203at2759"/>
<dbReference type="EMBL" id="UYRR01031269">
    <property type="protein sequence ID" value="VDK48368.1"/>
    <property type="molecule type" value="Genomic_DNA"/>
</dbReference>
<dbReference type="InterPro" id="IPR000387">
    <property type="entry name" value="Tyr_Pase_dom"/>
</dbReference>
<protein>
    <submittedName>
        <fullName evidence="5">Protein-tyrosine phosphatase</fullName>
    </submittedName>
</protein>
<proteinExistence type="predicted"/>
<dbReference type="PROSITE" id="PS50055">
    <property type="entry name" value="TYR_PHOSPHATASE_PTP"/>
    <property type="match status" value="1"/>
</dbReference>
<feature type="domain" description="Tyrosine-protein phosphatase" evidence="1">
    <location>
        <begin position="1"/>
        <end position="229"/>
    </location>
</feature>
<accession>A0A0M3JYE0</accession>
<dbReference type="PROSITE" id="PS00383">
    <property type="entry name" value="TYR_PHOSPHATASE_1"/>
    <property type="match status" value="1"/>
</dbReference>
<gene>
    <name evidence="3" type="ORF">ASIM_LOCUS12883</name>
</gene>
<feature type="domain" description="Tyrosine specific protein phosphatases" evidence="2">
    <location>
        <begin position="137"/>
        <end position="220"/>
    </location>
</feature>
<dbReference type="PRINTS" id="PR00700">
    <property type="entry name" value="PRTYPHPHTASE"/>
</dbReference>
<dbReference type="PROSITE" id="PS50056">
    <property type="entry name" value="TYR_PHOSPHATASE_2"/>
    <property type="match status" value="1"/>
</dbReference>
<dbReference type="SUPFAM" id="SSF52799">
    <property type="entry name" value="(Phosphotyrosine protein) phosphatases II"/>
    <property type="match status" value="1"/>
</dbReference>
<dbReference type="InterPro" id="IPR029021">
    <property type="entry name" value="Prot-tyrosine_phosphatase-like"/>
</dbReference>